<evidence type="ECO:0000313" key="2">
    <source>
        <dbReference type="EMBL" id="GIZ38632.1"/>
    </source>
</evidence>
<keyword evidence="1" id="KW-0378">Hydrolase</keyword>
<dbReference type="AlphaFoldDB" id="A0A9P3CC29"/>
<keyword evidence="3" id="KW-1185">Reference proteome</keyword>
<accession>A0A9P3CC29</accession>
<dbReference type="Pfam" id="PF00702">
    <property type="entry name" value="Hydrolase"/>
    <property type="match status" value="1"/>
</dbReference>
<dbReference type="Gene3D" id="3.40.50.1000">
    <property type="entry name" value="HAD superfamily/HAD-like"/>
    <property type="match status" value="1"/>
</dbReference>
<dbReference type="RefSeq" id="XP_044653119.1">
    <property type="nucleotide sequence ID" value="XM_044797184.1"/>
</dbReference>
<dbReference type="InterPro" id="IPR051540">
    <property type="entry name" value="S-2-haloacid_dehalogenase"/>
</dbReference>
<protein>
    <recommendedName>
        <fullName evidence="4">Hydrolase</fullName>
    </recommendedName>
</protein>
<dbReference type="PANTHER" id="PTHR43316">
    <property type="entry name" value="HYDROLASE, HALOACID DELAHOGENASE-RELATED"/>
    <property type="match status" value="1"/>
</dbReference>
<dbReference type="InterPro" id="IPR036412">
    <property type="entry name" value="HAD-like_sf"/>
</dbReference>
<dbReference type="OrthoDB" id="444127at2759"/>
<sequence length="255" mass="28635">MTPSIPWRDIKALSFDIYGTLIDWEKGLTQAARNSALGPFLPADHKTLVVDITKYETAMQQEFPTMKQSLAITHAIERYAAELQVVENGHLSAEELERAAQEIGSSIGRYPAFNDTIQAMELLAKHYKVIVLSNVDHESFSQTLIGPLQNLPFDAVYIAEDIGTYKPNLNNFRYLVGHLKENFGIEQDELCHVANSLFHDQEPAKEFGLPYRVWVDRRGFAGGEAEGAEERLGMQVRVETLGELAEIVEGAWREG</sequence>
<organism evidence="2 3">
    <name type="scientific">Cercospora kikuchii</name>
    <dbReference type="NCBI Taxonomy" id="84275"/>
    <lineage>
        <taxon>Eukaryota</taxon>
        <taxon>Fungi</taxon>
        <taxon>Dikarya</taxon>
        <taxon>Ascomycota</taxon>
        <taxon>Pezizomycotina</taxon>
        <taxon>Dothideomycetes</taxon>
        <taxon>Dothideomycetidae</taxon>
        <taxon>Mycosphaerellales</taxon>
        <taxon>Mycosphaerellaceae</taxon>
        <taxon>Cercospora</taxon>
    </lineage>
</organism>
<dbReference type="Proteomes" id="UP000825890">
    <property type="component" value="Unassembled WGS sequence"/>
</dbReference>
<gene>
    <name evidence="2" type="ORF">CKM354_000204400</name>
</gene>
<dbReference type="SUPFAM" id="SSF56784">
    <property type="entry name" value="HAD-like"/>
    <property type="match status" value="1"/>
</dbReference>
<evidence type="ECO:0008006" key="4">
    <source>
        <dbReference type="Google" id="ProtNLM"/>
    </source>
</evidence>
<comment type="caution">
    <text evidence="2">The sequence shown here is derived from an EMBL/GenBank/DDBJ whole genome shotgun (WGS) entry which is preliminary data.</text>
</comment>
<dbReference type="InterPro" id="IPR006439">
    <property type="entry name" value="HAD-SF_hydro_IA"/>
</dbReference>
<name>A0A9P3CC29_9PEZI</name>
<dbReference type="PANTHER" id="PTHR43316:SF9">
    <property type="entry name" value="ACID DEHALOGENASE, PUTATIVE (AFU_ORTHOLOGUE AFUA_6G14460)-RELATED"/>
    <property type="match status" value="1"/>
</dbReference>
<dbReference type="GO" id="GO:0016791">
    <property type="term" value="F:phosphatase activity"/>
    <property type="evidence" value="ECO:0007669"/>
    <property type="project" value="UniProtKB-ARBA"/>
</dbReference>
<dbReference type="InterPro" id="IPR023214">
    <property type="entry name" value="HAD_sf"/>
</dbReference>
<reference evidence="2 3" key="1">
    <citation type="submission" date="2021-01" db="EMBL/GenBank/DDBJ databases">
        <title>Cercospora kikuchii MAFF 305040 whole genome shotgun sequence.</title>
        <authorList>
            <person name="Kashiwa T."/>
            <person name="Suzuki T."/>
        </authorList>
    </citation>
    <scope>NUCLEOTIDE SEQUENCE [LARGE SCALE GENOMIC DNA]</scope>
    <source>
        <strain evidence="2 3">MAFF 305040</strain>
    </source>
</reference>
<evidence type="ECO:0000256" key="1">
    <source>
        <dbReference type="ARBA" id="ARBA00022801"/>
    </source>
</evidence>
<dbReference type="Gene3D" id="1.10.150.750">
    <property type="match status" value="1"/>
</dbReference>
<dbReference type="PRINTS" id="PR00413">
    <property type="entry name" value="HADHALOGNASE"/>
</dbReference>
<proteinExistence type="predicted"/>
<evidence type="ECO:0000313" key="3">
    <source>
        <dbReference type="Proteomes" id="UP000825890"/>
    </source>
</evidence>
<dbReference type="EMBL" id="BOLY01000001">
    <property type="protein sequence ID" value="GIZ38632.1"/>
    <property type="molecule type" value="Genomic_DNA"/>
</dbReference>
<dbReference type="GeneID" id="68287619"/>